<dbReference type="Gene3D" id="1.10.540.10">
    <property type="entry name" value="Acyl-CoA dehydrogenase/oxidase, N-terminal domain"/>
    <property type="match status" value="1"/>
</dbReference>
<dbReference type="EMBL" id="UINC01202163">
    <property type="protein sequence ID" value="SVE21834.1"/>
    <property type="molecule type" value="Genomic_DNA"/>
</dbReference>
<sequence length="70" mass="8118">MAREIMSDADYEAYRRKVFDFLWREVEPLAAEIERSGVFPNGDLFPKFCDHGLWGLLIPKRYGGHGLTTK</sequence>
<dbReference type="AlphaFoldDB" id="A0A383BPJ1"/>
<dbReference type="InterPro" id="IPR009100">
    <property type="entry name" value="AcylCoA_DH/oxidase_NM_dom_sf"/>
</dbReference>
<feature type="non-terminal residue" evidence="2">
    <location>
        <position position="70"/>
    </location>
</feature>
<feature type="domain" description="Acyl-CoA dehydrogenase/oxidase N-terminal" evidence="1">
    <location>
        <begin position="10"/>
        <end position="68"/>
    </location>
</feature>
<organism evidence="2">
    <name type="scientific">marine metagenome</name>
    <dbReference type="NCBI Taxonomy" id="408172"/>
    <lineage>
        <taxon>unclassified sequences</taxon>
        <taxon>metagenomes</taxon>
        <taxon>ecological metagenomes</taxon>
    </lineage>
</organism>
<protein>
    <recommendedName>
        <fullName evidence="1">Acyl-CoA dehydrogenase/oxidase N-terminal domain-containing protein</fullName>
    </recommendedName>
</protein>
<dbReference type="GO" id="GO:0016627">
    <property type="term" value="F:oxidoreductase activity, acting on the CH-CH group of donors"/>
    <property type="evidence" value="ECO:0007669"/>
    <property type="project" value="InterPro"/>
</dbReference>
<evidence type="ECO:0000313" key="2">
    <source>
        <dbReference type="EMBL" id="SVE21834.1"/>
    </source>
</evidence>
<dbReference type="InterPro" id="IPR037069">
    <property type="entry name" value="AcylCoA_DH/ox_N_sf"/>
</dbReference>
<name>A0A383BPJ1_9ZZZZ</name>
<gene>
    <name evidence="2" type="ORF">METZ01_LOCUS474688</name>
</gene>
<dbReference type="InterPro" id="IPR013786">
    <property type="entry name" value="AcylCoA_DH/ox_N"/>
</dbReference>
<dbReference type="GO" id="GO:0050660">
    <property type="term" value="F:flavin adenine dinucleotide binding"/>
    <property type="evidence" value="ECO:0007669"/>
    <property type="project" value="InterPro"/>
</dbReference>
<accession>A0A383BPJ1</accession>
<proteinExistence type="predicted"/>
<dbReference type="SUPFAM" id="SSF56645">
    <property type="entry name" value="Acyl-CoA dehydrogenase NM domain-like"/>
    <property type="match status" value="1"/>
</dbReference>
<dbReference type="Pfam" id="PF02771">
    <property type="entry name" value="Acyl-CoA_dh_N"/>
    <property type="match status" value="1"/>
</dbReference>
<reference evidence="2" key="1">
    <citation type="submission" date="2018-05" db="EMBL/GenBank/DDBJ databases">
        <authorList>
            <person name="Lanie J.A."/>
            <person name="Ng W.-L."/>
            <person name="Kazmierczak K.M."/>
            <person name="Andrzejewski T.M."/>
            <person name="Davidsen T.M."/>
            <person name="Wayne K.J."/>
            <person name="Tettelin H."/>
            <person name="Glass J.I."/>
            <person name="Rusch D."/>
            <person name="Podicherti R."/>
            <person name="Tsui H.-C.T."/>
            <person name="Winkler M.E."/>
        </authorList>
    </citation>
    <scope>NUCLEOTIDE SEQUENCE</scope>
</reference>
<evidence type="ECO:0000259" key="1">
    <source>
        <dbReference type="Pfam" id="PF02771"/>
    </source>
</evidence>